<dbReference type="PROSITE" id="PS00356">
    <property type="entry name" value="HTH_LACI_1"/>
    <property type="match status" value="1"/>
</dbReference>
<dbReference type="EMBL" id="JBHSFP010000007">
    <property type="protein sequence ID" value="MFC4531874.1"/>
    <property type="molecule type" value="Genomic_DNA"/>
</dbReference>
<dbReference type="SUPFAM" id="SSF47413">
    <property type="entry name" value="lambda repressor-like DNA-binding domains"/>
    <property type="match status" value="1"/>
</dbReference>
<protein>
    <submittedName>
        <fullName evidence="5">LacI family DNA-binding transcriptional regulator</fullName>
    </submittedName>
</protein>
<keyword evidence="1" id="KW-0805">Transcription regulation</keyword>
<dbReference type="Gene3D" id="3.40.50.2300">
    <property type="match status" value="2"/>
</dbReference>
<dbReference type="Proteomes" id="UP001596004">
    <property type="component" value="Unassembled WGS sequence"/>
</dbReference>
<dbReference type="InterPro" id="IPR046335">
    <property type="entry name" value="LacI/GalR-like_sensor"/>
</dbReference>
<evidence type="ECO:0000256" key="1">
    <source>
        <dbReference type="ARBA" id="ARBA00023015"/>
    </source>
</evidence>
<evidence type="ECO:0000259" key="4">
    <source>
        <dbReference type="PROSITE" id="PS50932"/>
    </source>
</evidence>
<dbReference type="InterPro" id="IPR028082">
    <property type="entry name" value="Peripla_BP_I"/>
</dbReference>
<dbReference type="GO" id="GO:0003677">
    <property type="term" value="F:DNA binding"/>
    <property type="evidence" value="ECO:0007669"/>
    <property type="project" value="UniProtKB-KW"/>
</dbReference>
<evidence type="ECO:0000313" key="6">
    <source>
        <dbReference type="Proteomes" id="UP001596004"/>
    </source>
</evidence>
<dbReference type="PANTHER" id="PTHR30146:SF153">
    <property type="entry name" value="LACTOSE OPERON REPRESSOR"/>
    <property type="match status" value="1"/>
</dbReference>
<dbReference type="CDD" id="cd06267">
    <property type="entry name" value="PBP1_LacI_sugar_binding-like"/>
    <property type="match status" value="1"/>
</dbReference>
<dbReference type="PRINTS" id="PR00036">
    <property type="entry name" value="HTHLACI"/>
</dbReference>
<dbReference type="RefSeq" id="WP_380840553.1">
    <property type="nucleotide sequence ID" value="NZ_JBHSFP010000007.1"/>
</dbReference>
<evidence type="ECO:0000313" key="5">
    <source>
        <dbReference type="EMBL" id="MFC4531874.1"/>
    </source>
</evidence>
<keyword evidence="3" id="KW-0804">Transcription</keyword>
<dbReference type="InterPro" id="IPR010982">
    <property type="entry name" value="Lambda_DNA-bd_dom_sf"/>
</dbReference>
<comment type="caution">
    <text evidence="5">The sequence shown here is derived from an EMBL/GenBank/DDBJ whole genome shotgun (WGS) entry which is preliminary data.</text>
</comment>
<proteinExistence type="predicted"/>
<reference evidence="6" key="1">
    <citation type="journal article" date="2019" name="Int. J. Syst. Evol. Microbiol.">
        <title>The Global Catalogue of Microorganisms (GCM) 10K type strain sequencing project: providing services to taxonomists for standard genome sequencing and annotation.</title>
        <authorList>
            <consortium name="The Broad Institute Genomics Platform"/>
            <consortium name="The Broad Institute Genome Sequencing Center for Infectious Disease"/>
            <person name="Wu L."/>
            <person name="Ma J."/>
        </authorList>
    </citation>
    <scope>NUCLEOTIDE SEQUENCE [LARGE SCALE GENOMIC DNA]</scope>
    <source>
        <strain evidence="6">CGMCC 4.7132</strain>
    </source>
</reference>
<dbReference type="PROSITE" id="PS50932">
    <property type="entry name" value="HTH_LACI_2"/>
    <property type="match status" value="1"/>
</dbReference>
<dbReference type="SUPFAM" id="SSF53822">
    <property type="entry name" value="Periplasmic binding protein-like I"/>
    <property type="match status" value="1"/>
</dbReference>
<organism evidence="5 6">
    <name type="scientific">Sphaerisporangium dianthi</name>
    <dbReference type="NCBI Taxonomy" id="1436120"/>
    <lineage>
        <taxon>Bacteria</taxon>
        <taxon>Bacillati</taxon>
        <taxon>Actinomycetota</taxon>
        <taxon>Actinomycetes</taxon>
        <taxon>Streptosporangiales</taxon>
        <taxon>Streptosporangiaceae</taxon>
        <taxon>Sphaerisporangium</taxon>
    </lineage>
</organism>
<name>A0ABV9CH91_9ACTN</name>
<dbReference type="PANTHER" id="PTHR30146">
    <property type="entry name" value="LACI-RELATED TRANSCRIPTIONAL REPRESSOR"/>
    <property type="match status" value="1"/>
</dbReference>
<dbReference type="InterPro" id="IPR000843">
    <property type="entry name" value="HTH_LacI"/>
</dbReference>
<keyword evidence="6" id="KW-1185">Reference proteome</keyword>
<dbReference type="CDD" id="cd01392">
    <property type="entry name" value="HTH_LacI"/>
    <property type="match status" value="1"/>
</dbReference>
<dbReference type="Gene3D" id="1.10.260.40">
    <property type="entry name" value="lambda repressor-like DNA-binding domains"/>
    <property type="match status" value="1"/>
</dbReference>
<dbReference type="Pfam" id="PF00356">
    <property type="entry name" value="LacI"/>
    <property type="match status" value="1"/>
</dbReference>
<feature type="domain" description="HTH lacI-type" evidence="4">
    <location>
        <begin position="2"/>
        <end position="57"/>
    </location>
</feature>
<accession>A0ABV9CH91</accession>
<dbReference type="Pfam" id="PF13377">
    <property type="entry name" value="Peripla_BP_3"/>
    <property type="match status" value="1"/>
</dbReference>
<sequence>MITLEDVARHAGVSLATASRVLNGSSRQVGLALRTRVESSAAKLGYRVDAAAQTLARGASNVVGVIIQDLTDPYFAAIADGAIRAADLHDMVVTLGTTYRDPEREIALVATLHAQRARAVLITGSRVADDYMIGKLRAELDVYRSSGGRVAMIGQDLLGTDTVAPLNREGARELALAIAGEGHRRFAVLAGPPHLFTAADRTSGFVEGLSELGLPAPVIVHGGFDRDGGLAAADELLDMRADVTCVFAVNDVMAMGALAAFRRRGVAVPRDLSLAGFDDIPSLRDVVPELTTVRLPLSRMGTLALDLALSGEAERRVEQIAGQVVLRESVGRLGDAPVDTGAVAPPSVVAS</sequence>
<gene>
    <name evidence="5" type="ORF">ACFO60_13945</name>
</gene>
<dbReference type="SMART" id="SM00354">
    <property type="entry name" value="HTH_LACI"/>
    <property type="match status" value="1"/>
</dbReference>
<evidence type="ECO:0000256" key="3">
    <source>
        <dbReference type="ARBA" id="ARBA00023163"/>
    </source>
</evidence>
<keyword evidence="2 5" id="KW-0238">DNA-binding</keyword>
<evidence type="ECO:0000256" key="2">
    <source>
        <dbReference type="ARBA" id="ARBA00023125"/>
    </source>
</evidence>